<name>A0ABM5JBC8_DRORH</name>
<evidence type="ECO:0000313" key="1">
    <source>
        <dbReference type="EnsemblMetazoa" id="XP_044316129.1"/>
    </source>
</evidence>
<dbReference type="Proteomes" id="UP001652680">
    <property type="component" value="Unassembled WGS sequence"/>
</dbReference>
<sequence length="42" mass="5091">MPWQGPRSLWLQCRRNWRRCGYGSGSPRIQLSVAWSRYQRIP</sequence>
<evidence type="ECO:0000313" key="2">
    <source>
        <dbReference type="Proteomes" id="UP001652680"/>
    </source>
</evidence>
<reference evidence="1" key="2">
    <citation type="submission" date="2025-05" db="UniProtKB">
        <authorList>
            <consortium name="EnsemblMetazoa"/>
        </authorList>
    </citation>
    <scope>IDENTIFICATION</scope>
</reference>
<protein>
    <submittedName>
        <fullName evidence="1">Uncharacterized protein</fullName>
    </submittedName>
</protein>
<organism evidence="1 2">
    <name type="scientific">Drosophila rhopaloa</name>
    <name type="common">Fruit fly</name>
    <dbReference type="NCBI Taxonomy" id="1041015"/>
    <lineage>
        <taxon>Eukaryota</taxon>
        <taxon>Metazoa</taxon>
        <taxon>Ecdysozoa</taxon>
        <taxon>Arthropoda</taxon>
        <taxon>Hexapoda</taxon>
        <taxon>Insecta</taxon>
        <taxon>Pterygota</taxon>
        <taxon>Neoptera</taxon>
        <taxon>Endopterygota</taxon>
        <taxon>Diptera</taxon>
        <taxon>Brachycera</taxon>
        <taxon>Muscomorpha</taxon>
        <taxon>Ephydroidea</taxon>
        <taxon>Drosophilidae</taxon>
        <taxon>Drosophila</taxon>
        <taxon>Sophophora</taxon>
    </lineage>
</organism>
<accession>A0ABM5JBC8</accession>
<dbReference type="RefSeq" id="XP_044316129.1">
    <property type="nucleotide sequence ID" value="XM_044460194.1"/>
</dbReference>
<proteinExistence type="predicted"/>
<keyword evidence="2" id="KW-1185">Reference proteome</keyword>
<reference evidence="2" key="1">
    <citation type="journal article" date="2021" name="Elife">
        <title>Highly contiguous assemblies of 101 drosophilid genomes.</title>
        <authorList>
            <person name="Kim B.Y."/>
            <person name="Wang J.R."/>
            <person name="Miller D.E."/>
            <person name="Barmina O."/>
            <person name="Delaney E."/>
            <person name="Thompson A."/>
            <person name="Comeault A.A."/>
            <person name="Peede D."/>
            <person name="D'Agostino E.R."/>
            <person name="Pelaez J."/>
            <person name="Aguilar J.M."/>
            <person name="Haji D."/>
            <person name="Matsunaga T."/>
            <person name="Armstrong E.E."/>
            <person name="Zych M."/>
            <person name="Ogawa Y."/>
            <person name="Stamenkovic-Radak M."/>
            <person name="Jelic M."/>
            <person name="Veselinovic M.S."/>
            <person name="Tanaskovic M."/>
            <person name="Eric P."/>
            <person name="Gao J.J."/>
            <person name="Katoh T.K."/>
            <person name="Toda M.J."/>
            <person name="Watabe H."/>
            <person name="Watada M."/>
            <person name="Davis J.S."/>
            <person name="Moyle L.C."/>
            <person name="Manoli G."/>
            <person name="Bertolini E."/>
            <person name="Kostal V."/>
            <person name="Hawley R.S."/>
            <person name="Takahashi A."/>
            <person name="Jones C.D."/>
            <person name="Price D.K."/>
            <person name="Whiteman N."/>
            <person name="Kopp A."/>
            <person name="Matute D.R."/>
            <person name="Petrov D.A."/>
        </authorList>
    </citation>
    <scope>NUCLEOTIDE SEQUENCE [LARGE SCALE GENOMIC DNA]</scope>
</reference>
<dbReference type="GeneID" id="123037786"/>
<dbReference type="EnsemblMetazoa" id="XM_044460194.1">
    <property type="protein sequence ID" value="XP_044316129.1"/>
    <property type="gene ID" value="LOC123037786"/>
</dbReference>